<keyword evidence="2" id="KW-0813">Transport</keyword>
<gene>
    <name evidence="8" type="ORF">C1I91_15920</name>
</gene>
<feature type="transmembrane region" description="Helical" evidence="7">
    <location>
        <begin position="287"/>
        <end position="311"/>
    </location>
</feature>
<dbReference type="OrthoDB" id="363017at2"/>
<dbReference type="EMBL" id="CP025746">
    <property type="protein sequence ID" value="QAA33007.1"/>
    <property type="molecule type" value="Genomic_DNA"/>
</dbReference>
<keyword evidence="5 7" id="KW-1133">Transmembrane helix</keyword>
<feature type="transmembrane region" description="Helical" evidence="7">
    <location>
        <begin position="107"/>
        <end position="129"/>
    </location>
</feature>
<feature type="transmembrane region" description="Helical" evidence="7">
    <location>
        <begin position="246"/>
        <end position="267"/>
    </location>
</feature>
<evidence type="ECO:0000256" key="4">
    <source>
        <dbReference type="ARBA" id="ARBA00022692"/>
    </source>
</evidence>
<dbReference type="KEGG" id="cmah:C1I91_15920"/>
<name>A0A3R5U6D9_9CLOT</name>
<feature type="transmembrane region" description="Helical" evidence="7">
    <location>
        <begin position="141"/>
        <end position="161"/>
    </location>
</feature>
<organism evidence="8 9">
    <name type="scientific">Clostridium manihotivorum</name>
    <dbReference type="NCBI Taxonomy" id="2320868"/>
    <lineage>
        <taxon>Bacteria</taxon>
        <taxon>Bacillati</taxon>
        <taxon>Bacillota</taxon>
        <taxon>Clostridia</taxon>
        <taxon>Eubacteriales</taxon>
        <taxon>Clostridiaceae</taxon>
        <taxon>Clostridium</taxon>
    </lineage>
</organism>
<evidence type="ECO:0000313" key="8">
    <source>
        <dbReference type="EMBL" id="QAA33007.1"/>
    </source>
</evidence>
<dbReference type="GO" id="GO:0015297">
    <property type="term" value="F:antiporter activity"/>
    <property type="evidence" value="ECO:0007669"/>
    <property type="project" value="InterPro"/>
</dbReference>
<comment type="subcellular location">
    <subcellularLocation>
        <location evidence="1">Cell membrane</location>
        <topology evidence="1">Multi-pass membrane protein</topology>
    </subcellularLocation>
</comment>
<feature type="transmembrane region" description="Helical" evidence="7">
    <location>
        <begin position="323"/>
        <end position="348"/>
    </location>
</feature>
<dbReference type="PANTHER" id="PTHR43549:SF2">
    <property type="entry name" value="MULTIDRUG RESISTANCE PROTEIN NORM-RELATED"/>
    <property type="match status" value="1"/>
</dbReference>
<dbReference type="PANTHER" id="PTHR43549">
    <property type="entry name" value="MULTIDRUG RESISTANCE PROTEIN YPNP-RELATED"/>
    <property type="match status" value="1"/>
</dbReference>
<feature type="transmembrane region" description="Helical" evidence="7">
    <location>
        <begin position="429"/>
        <end position="447"/>
    </location>
</feature>
<dbReference type="NCBIfam" id="TIGR00797">
    <property type="entry name" value="matE"/>
    <property type="match status" value="1"/>
</dbReference>
<dbReference type="InterPro" id="IPR002528">
    <property type="entry name" value="MATE_fam"/>
</dbReference>
<dbReference type="InterPro" id="IPR048279">
    <property type="entry name" value="MdtK-like"/>
</dbReference>
<dbReference type="AlphaFoldDB" id="A0A3R5U6D9"/>
<evidence type="ECO:0000256" key="6">
    <source>
        <dbReference type="ARBA" id="ARBA00023136"/>
    </source>
</evidence>
<dbReference type="Proteomes" id="UP000286268">
    <property type="component" value="Chromosome"/>
</dbReference>
<sequence>MKLNFLHQNTEERRDLILNGSILSTLFLLSVPTLMMGLVQSIIPVMDGIFINNIVGTIGASAITYSGPIINMAIALSQGLSVAAIAIIGQMNGRGNYKKAKYVSTQVVVFAFIIGLIMAPVLYFIAFPISSRVDPQISHDVFLYLSLNSLVLPFLFLEAIYNSIKNANGKPEATFIRMMLMLILKLIFNVLFIAVFHFGLIGAVMSSFAANLLICIWMFYELFIKEGDDKLIIKGFKFDFKVLFKLIKLGIPSMLSSLMLSLGFFLINNEIEKYGAIVLTGQGIAGNITSVCFILPSAFGSSITTMVSMNVGAGQSEKARKSCFQGCIVSAITAALLIAIVVPLSPYLTVLFTNNSEVLQIANKSLHIYTYSVIGFGICMVQQGAFIGLGRTGIPLIMSFLRIWLLRYVFILATEHVLGFYSVFWGNLFSNYMAAIITTILILRIKWVSSIAKKENDVDNSNKKLASRTS</sequence>
<feature type="transmembrane region" description="Helical" evidence="7">
    <location>
        <begin position="21"/>
        <end position="43"/>
    </location>
</feature>
<dbReference type="Pfam" id="PF01554">
    <property type="entry name" value="MatE"/>
    <property type="match status" value="2"/>
</dbReference>
<keyword evidence="9" id="KW-1185">Reference proteome</keyword>
<dbReference type="PIRSF" id="PIRSF006603">
    <property type="entry name" value="DinF"/>
    <property type="match status" value="1"/>
</dbReference>
<proteinExistence type="predicted"/>
<evidence type="ECO:0000313" key="9">
    <source>
        <dbReference type="Proteomes" id="UP000286268"/>
    </source>
</evidence>
<feature type="transmembrane region" description="Helical" evidence="7">
    <location>
        <begin position="182"/>
        <end position="202"/>
    </location>
</feature>
<accession>A0A3R5U6D9</accession>
<protein>
    <submittedName>
        <fullName evidence="8">MATE family efflux transporter</fullName>
    </submittedName>
</protein>
<reference evidence="8 9" key="1">
    <citation type="submission" date="2018-01" db="EMBL/GenBank/DDBJ databases">
        <title>Genome Sequencing and Assembly of Anaerobacter polyendosporus strain CT4.</title>
        <authorList>
            <person name="Tachaapaikoon C."/>
            <person name="Sutheeworapong S."/>
            <person name="Jenjaroenpun P."/>
            <person name="Wongsurawat T."/>
            <person name="Nookeaw I."/>
            <person name="Cheawchanlertfa P."/>
            <person name="Kosugi A."/>
            <person name="Cheevadhanarak S."/>
            <person name="Ratanakhanokchai K."/>
        </authorList>
    </citation>
    <scope>NUCLEOTIDE SEQUENCE [LARGE SCALE GENOMIC DNA]</scope>
    <source>
        <strain evidence="8 9">CT4</strain>
    </source>
</reference>
<dbReference type="GO" id="GO:0042910">
    <property type="term" value="F:xenobiotic transmembrane transporter activity"/>
    <property type="evidence" value="ECO:0007669"/>
    <property type="project" value="InterPro"/>
</dbReference>
<dbReference type="GO" id="GO:0005886">
    <property type="term" value="C:plasma membrane"/>
    <property type="evidence" value="ECO:0007669"/>
    <property type="project" value="UniProtKB-SubCell"/>
</dbReference>
<dbReference type="RefSeq" id="WP_128213739.1">
    <property type="nucleotide sequence ID" value="NZ_CP025746.1"/>
</dbReference>
<keyword evidence="3" id="KW-1003">Cell membrane</keyword>
<evidence type="ECO:0000256" key="1">
    <source>
        <dbReference type="ARBA" id="ARBA00004651"/>
    </source>
</evidence>
<keyword evidence="4 7" id="KW-0812">Transmembrane</keyword>
<dbReference type="InterPro" id="IPR052031">
    <property type="entry name" value="Membrane_Transporter-Flippase"/>
</dbReference>
<evidence type="ECO:0000256" key="3">
    <source>
        <dbReference type="ARBA" id="ARBA00022475"/>
    </source>
</evidence>
<evidence type="ECO:0000256" key="2">
    <source>
        <dbReference type="ARBA" id="ARBA00022448"/>
    </source>
</evidence>
<dbReference type="CDD" id="cd13138">
    <property type="entry name" value="MATE_yoeA_like"/>
    <property type="match status" value="1"/>
</dbReference>
<keyword evidence="6 7" id="KW-0472">Membrane</keyword>
<feature type="transmembrane region" description="Helical" evidence="7">
    <location>
        <begin position="208"/>
        <end position="225"/>
    </location>
</feature>
<evidence type="ECO:0000256" key="5">
    <source>
        <dbReference type="ARBA" id="ARBA00022989"/>
    </source>
</evidence>
<evidence type="ECO:0000256" key="7">
    <source>
        <dbReference type="SAM" id="Phobius"/>
    </source>
</evidence>
<feature type="transmembrane region" description="Helical" evidence="7">
    <location>
        <begin position="368"/>
        <end position="389"/>
    </location>
</feature>
<feature type="transmembrane region" description="Helical" evidence="7">
    <location>
        <begin position="63"/>
        <end position="87"/>
    </location>
</feature>
<feature type="transmembrane region" description="Helical" evidence="7">
    <location>
        <begin position="401"/>
        <end position="423"/>
    </location>
</feature>